<feature type="domain" description="Calcineurin-like phosphoesterase" evidence="6">
    <location>
        <begin position="10"/>
        <end position="209"/>
    </location>
</feature>
<dbReference type="RefSeq" id="WP_208843171.1">
    <property type="nucleotide sequence ID" value="NZ_CP072133.1"/>
</dbReference>
<keyword evidence="4" id="KW-0472">Membrane</keyword>
<dbReference type="PANTHER" id="PTHR34990">
    <property type="entry name" value="UDP-2,3-DIACYLGLUCOSAMINE HYDROLASE-RELATED"/>
    <property type="match status" value="1"/>
</dbReference>
<dbReference type="AlphaFoldDB" id="A0A975HMW1"/>
<dbReference type="InterPro" id="IPR043461">
    <property type="entry name" value="LpxH-like"/>
</dbReference>
<evidence type="ECO:0000313" key="7">
    <source>
        <dbReference type="EMBL" id="QTH71545.1"/>
    </source>
</evidence>
<dbReference type="Gene3D" id="3.60.21.10">
    <property type="match status" value="1"/>
</dbReference>
<dbReference type="Proteomes" id="UP000664904">
    <property type="component" value="Chromosome"/>
</dbReference>
<dbReference type="EMBL" id="CP072133">
    <property type="protein sequence ID" value="QTH71545.1"/>
    <property type="molecule type" value="Genomic_DNA"/>
</dbReference>
<proteinExistence type="predicted"/>
<dbReference type="SUPFAM" id="SSF56300">
    <property type="entry name" value="Metallo-dependent phosphatases"/>
    <property type="match status" value="1"/>
</dbReference>
<dbReference type="Pfam" id="PF00149">
    <property type="entry name" value="Metallophos"/>
    <property type="match status" value="1"/>
</dbReference>
<sequence length="271" mass="31511">MSDKKRYYPTIWLSDIHLGSKDCKADFLLDFLNSTQCDTLYLVGDIVDLWSLKRQFYWHKSHYAVLEAIQQKVLQGTRVVYIPGNHDETFRKYVGQFLMGVEVLRSCVHTTQQGKRYLLVHGDDFDSVTRYNRLVSWLGDQGYDFLLFLNRWSNRLRRPFGGRYWSLASWIKNRVHKAKSAIEAFEHAAAREAKRQGMDGIVCGHIHQPNMRMIDGVMYCNDGDWIENCTALVEHTGGQLALLHWSDVKKVLQIRKSKAKESEKSKTYQAA</sequence>
<dbReference type="GO" id="GO:0008758">
    <property type="term" value="F:UDP-2,3-diacylglucosamine hydrolase activity"/>
    <property type="evidence" value="ECO:0007669"/>
    <property type="project" value="TreeGrafter"/>
</dbReference>
<evidence type="ECO:0000256" key="2">
    <source>
        <dbReference type="ARBA" id="ARBA00022519"/>
    </source>
</evidence>
<evidence type="ECO:0000256" key="5">
    <source>
        <dbReference type="ARBA" id="ARBA00023211"/>
    </source>
</evidence>
<evidence type="ECO:0000259" key="6">
    <source>
        <dbReference type="Pfam" id="PF00149"/>
    </source>
</evidence>
<dbReference type="InterPro" id="IPR029052">
    <property type="entry name" value="Metallo-depent_PP-like"/>
</dbReference>
<evidence type="ECO:0000256" key="3">
    <source>
        <dbReference type="ARBA" id="ARBA00022723"/>
    </source>
</evidence>
<dbReference type="GO" id="GO:0016020">
    <property type="term" value="C:membrane"/>
    <property type="evidence" value="ECO:0007669"/>
    <property type="project" value="GOC"/>
</dbReference>
<keyword evidence="8" id="KW-1185">Reference proteome</keyword>
<dbReference type="GO" id="GO:0046872">
    <property type="term" value="F:metal ion binding"/>
    <property type="evidence" value="ECO:0007669"/>
    <property type="project" value="UniProtKB-KW"/>
</dbReference>
<keyword evidence="5" id="KW-0464">Manganese</keyword>
<keyword evidence="3" id="KW-0479">Metal-binding</keyword>
<dbReference type="InterPro" id="IPR004843">
    <property type="entry name" value="Calcineurin-like_PHP"/>
</dbReference>
<evidence type="ECO:0000313" key="8">
    <source>
        <dbReference type="Proteomes" id="UP000664904"/>
    </source>
</evidence>
<gene>
    <name evidence="7" type="ORF">J5O05_00740</name>
</gene>
<evidence type="ECO:0000256" key="1">
    <source>
        <dbReference type="ARBA" id="ARBA00022475"/>
    </source>
</evidence>
<dbReference type="KEGG" id="pxi:J5O05_00740"/>
<keyword evidence="2" id="KW-0997">Cell inner membrane</keyword>
<dbReference type="CDD" id="cd07398">
    <property type="entry name" value="MPP_YbbF-LpxH"/>
    <property type="match status" value="1"/>
</dbReference>
<dbReference type="GO" id="GO:0009245">
    <property type="term" value="P:lipid A biosynthetic process"/>
    <property type="evidence" value="ECO:0007669"/>
    <property type="project" value="TreeGrafter"/>
</dbReference>
<accession>A0A975HMW1</accession>
<name>A0A975HMW1_9GAMM</name>
<dbReference type="PANTHER" id="PTHR34990:SF2">
    <property type="entry name" value="BLL8164 PROTEIN"/>
    <property type="match status" value="1"/>
</dbReference>
<keyword evidence="1" id="KW-1003">Cell membrane</keyword>
<evidence type="ECO:0000256" key="4">
    <source>
        <dbReference type="ARBA" id="ARBA00023136"/>
    </source>
</evidence>
<reference evidence="7" key="1">
    <citation type="submission" date="2021-03" db="EMBL/GenBank/DDBJ databases">
        <title>Complete Genome of Pseudoalteromonas xiamenensis STKMTI.2, a new potential marine bacterium producing anti-Vibrio compounds.</title>
        <authorList>
            <person name="Handayani D.P."/>
            <person name="Isnansetyo A."/>
            <person name="Istiqomah I."/>
            <person name="Jumina J."/>
        </authorList>
    </citation>
    <scope>NUCLEOTIDE SEQUENCE</scope>
    <source>
        <strain evidence="7">STKMTI.2</strain>
    </source>
</reference>
<organism evidence="7 8">
    <name type="scientific">Pseudoalteromonas xiamenensis</name>
    <dbReference type="NCBI Taxonomy" id="882626"/>
    <lineage>
        <taxon>Bacteria</taxon>
        <taxon>Pseudomonadati</taxon>
        <taxon>Pseudomonadota</taxon>
        <taxon>Gammaproteobacteria</taxon>
        <taxon>Alteromonadales</taxon>
        <taxon>Pseudoalteromonadaceae</taxon>
        <taxon>Pseudoalteromonas</taxon>
    </lineage>
</organism>
<protein>
    <submittedName>
        <fullName evidence="7">UDP-2,3-diacylglucosamine diphosphatase</fullName>
    </submittedName>
</protein>